<proteinExistence type="predicted"/>
<dbReference type="EMBL" id="MNBE01000653">
    <property type="protein sequence ID" value="OKO99973.1"/>
    <property type="molecule type" value="Genomic_DNA"/>
</dbReference>
<reference evidence="1 2" key="1">
    <citation type="submission" date="2016-10" db="EMBL/GenBank/DDBJ databases">
        <title>Genome sequence of the ascomycete fungus Penicillium subrubescens.</title>
        <authorList>
            <person name="De Vries R.P."/>
            <person name="Peng M."/>
            <person name="Dilokpimol A."/>
            <person name="Hilden K."/>
            <person name="Makela M.R."/>
            <person name="Grigoriev I."/>
            <person name="Riley R."/>
            <person name="Granchi Z."/>
        </authorList>
    </citation>
    <scope>NUCLEOTIDE SEQUENCE [LARGE SCALE GENOMIC DNA]</scope>
    <source>
        <strain evidence="1 2">CBS 132785</strain>
    </source>
</reference>
<dbReference type="Proteomes" id="UP000186955">
    <property type="component" value="Unassembled WGS sequence"/>
</dbReference>
<keyword evidence="2" id="KW-1185">Reference proteome</keyword>
<sequence length="181" mass="21367">MESMETLRLDFERQSKLFMLALEEERGGTINPQQEMKRQQEMQRLEVLPRADIAAITKNIETTAATSNNLATKLSIMRTLHFDGMELRRFQVTEAHTHTYSWAYLSNFSEWMVSEDPLLDKRETRLWQKHSNEVPNQQPRYIQTSTEMGRHEEIMHYRLLLLDQWYRYSSLTGGSTPIIAV</sequence>
<comment type="caution">
    <text evidence="1">The sequence shown here is derived from an EMBL/GenBank/DDBJ whole genome shotgun (WGS) entry which is preliminary data.</text>
</comment>
<accession>A0A1Q5TIC9</accession>
<name>A0A1Q5TIC9_9EURO</name>
<protein>
    <submittedName>
        <fullName evidence="1">Uncharacterized protein</fullName>
    </submittedName>
</protein>
<evidence type="ECO:0000313" key="2">
    <source>
        <dbReference type="Proteomes" id="UP000186955"/>
    </source>
</evidence>
<dbReference type="AlphaFoldDB" id="A0A1Q5TIC9"/>
<gene>
    <name evidence="1" type="ORF">PENSUB_8190</name>
</gene>
<organism evidence="1 2">
    <name type="scientific">Penicillium subrubescens</name>
    <dbReference type="NCBI Taxonomy" id="1316194"/>
    <lineage>
        <taxon>Eukaryota</taxon>
        <taxon>Fungi</taxon>
        <taxon>Dikarya</taxon>
        <taxon>Ascomycota</taxon>
        <taxon>Pezizomycotina</taxon>
        <taxon>Eurotiomycetes</taxon>
        <taxon>Eurotiomycetidae</taxon>
        <taxon>Eurotiales</taxon>
        <taxon>Aspergillaceae</taxon>
        <taxon>Penicillium</taxon>
    </lineage>
</organism>
<evidence type="ECO:0000313" key="1">
    <source>
        <dbReference type="EMBL" id="OKO99973.1"/>
    </source>
</evidence>